<evidence type="ECO:0000313" key="3">
    <source>
        <dbReference type="Proteomes" id="UP001262754"/>
    </source>
</evidence>
<evidence type="ECO:0000313" key="2">
    <source>
        <dbReference type="EMBL" id="MDR6531666.1"/>
    </source>
</evidence>
<organism evidence="2 3">
    <name type="scientific">Caulobacter rhizosphaerae</name>
    <dbReference type="NCBI Taxonomy" id="2010972"/>
    <lineage>
        <taxon>Bacteria</taxon>
        <taxon>Pseudomonadati</taxon>
        <taxon>Pseudomonadota</taxon>
        <taxon>Alphaproteobacteria</taxon>
        <taxon>Caulobacterales</taxon>
        <taxon>Caulobacteraceae</taxon>
        <taxon>Caulobacter</taxon>
    </lineage>
</organism>
<dbReference type="SMART" id="SM00986">
    <property type="entry name" value="UDG"/>
    <property type="match status" value="1"/>
</dbReference>
<keyword evidence="3" id="KW-1185">Reference proteome</keyword>
<dbReference type="InterPro" id="IPR005122">
    <property type="entry name" value="Uracil-DNA_glycosylase-like"/>
</dbReference>
<accession>A0ABU1MZQ6</accession>
<dbReference type="CDD" id="cd10033">
    <property type="entry name" value="UDG_like"/>
    <property type="match status" value="1"/>
</dbReference>
<reference evidence="2 3" key="1">
    <citation type="submission" date="2023-07" db="EMBL/GenBank/DDBJ databases">
        <title>Sorghum-associated microbial communities from plants grown in Nebraska, USA.</title>
        <authorList>
            <person name="Schachtman D."/>
        </authorList>
    </citation>
    <scope>NUCLEOTIDE SEQUENCE [LARGE SCALE GENOMIC DNA]</scope>
    <source>
        <strain evidence="2 3">DS2154</strain>
    </source>
</reference>
<dbReference type="PANTHER" id="PTHR42160:SF1">
    <property type="entry name" value="URACIL-DNA GLYCOSYLASE SUPERFAMILY PROTEIN"/>
    <property type="match status" value="1"/>
</dbReference>
<dbReference type="InterPro" id="IPR036895">
    <property type="entry name" value="Uracil-DNA_glycosylase-like_sf"/>
</dbReference>
<dbReference type="EMBL" id="JAVDRL010000006">
    <property type="protein sequence ID" value="MDR6531666.1"/>
    <property type="molecule type" value="Genomic_DNA"/>
</dbReference>
<proteinExistence type="predicted"/>
<dbReference type="PANTHER" id="PTHR42160">
    <property type="entry name" value="URACIL-DNA GLYCOSYLASE SUPERFAMILY PROTEIN"/>
    <property type="match status" value="1"/>
</dbReference>
<protein>
    <submittedName>
        <fullName evidence="2">Uracil-DNA glycosylase</fullName>
    </submittedName>
</protein>
<gene>
    <name evidence="2" type="ORF">J2800_002413</name>
</gene>
<dbReference type="SMART" id="SM00987">
    <property type="entry name" value="UreE_C"/>
    <property type="match status" value="1"/>
</dbReference>
<dbReference type="Gene3D" id="3.40.470.10">
    <property type="entry name" value="Uracil-DNA glycosylase-like domain"/>
    <property type="match status" value="1"/>
</dbReference>
<dbReference type="Proteomes" id="UP001262754">
    <property type="component" value="Unassembled WGS sequence"/>
</dbReference>
<feature type="domain" description="Uracil-DNA glycosylase-like" evidence="1">
    <location>
        <begin position="27"/>
        <end position="186"/>
    </location>
</feature>
<dbReference type="InterPro" id="IPR047124">
    <property type="entry name" value="HI_0220.2"/>
</dbReference>
<comment type="caution">
    <text evidence="2">The sequence shown here is derived from an EMBL/GenBank/DDBJ whole genome shotgun (WGS) entry which is preliminary data.</text>
</comment>
<dbReference type="RefSeq" id="WP_310031743.1">
    <property type="nucleotide sequence ID" value="NZ_JAVDRL010000006.1"/>
</dbReference>
<evidence type="ECO:0000259" key="1">
    <source>
        <dbReference type="SMART" id="SM00986"/>
    </source>
</evidence>
<name>A0ABU1MZQ6_9CAUL</name>
<sequence>MPLDVLLADIAACRACAPYLPHTPRPVVRVGEETRLLICGQAPGRLVHETGLPFNDPSGNRLRDWMGVDRETFYGRPEIGVAAMAFCFPGTNPKGGDYPPPARCAALWRKPLLAALPNVELTLLVGSHAQAWALGERMRANMTDTVAAWRDHIDQGVLPLPHPSWRNTAWLRRNPWFEAEVAPYLRRRVAGILGS</sequence>
<dbReference type="SUPFAM" id="SSF52141">
    <property type="entry name" value="Uracil-DNA glycosylase-like"/>
    <property type="match status" value="1"/>
</dbReference>
<dbReference type="Pfam" id="PF03167">
    <property type="entry name" value="UDG"/>
    <property type="match status" value="1"/>
</dbReference>